<reference evidence="1" key="1">
    <citation type="submission" date="2019-12" db="EMBL/GenBank/DDBJ databases">
        <title>Clostridiaceae gen. nov. sp. nov., isolated from sediment in Xinjiang, China.</title>
        <authorList>
            <person name="Zhang R."/>
        </authorList>
    </citation>
    <scope>NUCLEOTIDE SEQUENCE</scope>
    <source>
        <strain evidence="1">D2Q-11</strain>
    </source>
</reference>
<gene>
    <name evidence="1" type="ORF">GOQ27_04440</name>
</gene>
<sequence>MNKIIKILVIIYLIVGLSTNVFASLDEDETRTLKKEEISTNGDVIDNELIERHREVDKYIFETHIKDFEERGITVVTTGINPITQYIDIGIIPYNEENASYVYDALGKDKIKVIEGQKVRTLEMTTTSNKDSEISKAETSNEEPIKHNSGISVFFKKIWKWIKEIF</sequence>
<comment type="caution">
    <text evidence="1">The sequence shown here is derived from an EMBL/GenBank/DDBJ whole genome shotgun (WGS) entry which is preliminary data.</text>
</comment>
<dbReference type="EMBL" id="WSFT01000020">
    <property type="protein sequence ID" value="MBS4537697.1"/>
    <property type="molecule type" value="Genomic_DNA"/>
</dbReference>
<evidence type="ECO:0000313" key="2">
    <source>
        <dbReference type="Proteomes" id="UP000724672"/>
    </source>
</evidence>
<keyword evidence="2" id="KW-1185">Reference proteome</keyword>
<dbReference type="RefSeq" id="WP_203365628.1">
    <property type="nucleotide sequence ID" value="NZ_WSFT01000020.1"/>
</dbReference>
<dbReference type="AlphaFoldDB" id="A0A942Z6L1"/>
<protein>
    <submittedName>
        <fullName evidence="1">Uncharacterized protein</fullName>
    </submittedName>
</protein>
<accession>A0A942Z6L1</accession>
<proteinExistence type="predicted"/>
<evidence type="ECO:0000313" key="1">
    <source>
        <dbReference type="EMBL" id="MBS4537697.1"/>
    </source>
</evidence>
<dbReference type="Proteomes" id="UP000724672">
    <property type="component" value="Unassembled WGS sequence"/>
</dbReference>
<organism evidence="1 2">
    <name type="scientific">Anaeromonas frigoriresistens</name>
    <dbReference type="NCBI Taxonomy" id="2683708"/>
    <lineage>
        <taxon>Bacteria</taxon>
        <taxon>Bacillati</taxon>
        <taxon>Bacillota</taxon>
        <taxon>Tissierellia</taxon>
        <taxon>Tissierellales</taxon>
        <taxon>Thermohalobacteraceae</taxon>
        <taxon>Anaeromonas</taxon>
    </lineage>
</organism>
<name>A0A942Z6L1_9FIRM</name>